<dbReference type="SUPFAM" id="SSF51735">
    <property type="entry name" value="NAD(P)-binding Rossmann-fold domains"/>
    <property type="match status" value="1"/>
</dbReference>
<dbReference type="InterPro" id="IPR011032">
    <property type="entry name" value="GroES-like_sf"/>
</dbReference>
<reference evidence="4" key="1">
    <citation type="submission" date="2023-02" db="EMBL/GenBank/DDBJ databases">
        <title>Genome of Flavobacteriaceae gen. nov. sp. strain F89.</title>
        <authorList>
            <person name="Wang Y."/>
        </authorList>
    </citation>
    <scope>NUCLEOTIDE SEQUENCE</scope>
    <source>
        <strain evidence="4">F89</strain>
    </source>
</reference>
<comment type="caution">
    <text evidence="4">The sequence shown here is derived from an EMBL/GenBank/DDBJ whole genome shotgun (WGS) entry which is preliminary data.</text>
</comment>
<organism evidence="4 5">
    <name type="scientific">Cerina litoralis</name>
    <dbReference type="NCBI Taxonomy" id="2874477"/>
    <lineage>
        <taxon>Bacteria</taxon>
        <taxon>Pseudomonadati</taxon>
        <taxon>Bacteroidota</taxon>
        <taxon>Flavobacteriia</taxon>
        <taxon>Flavobacteriales</taxon>
        <taxon>Flavobacteriaceae</taxon>
        <taxon>Cerina</taxon>
    </lineage>
</organism>
<dbReference type="InterPro" id="IPR013149">
    <property type="entry name" value="ADH-like_C"/>
</dbReference>
<dbReference type="AlphaFoldDB" id="A0AAE3EVM4"/>
<sequence length="337" mass="36530">MKYIVCEKPGKFLIGERDIPVRKDNEALIRVKKVGICGTDLHAYAGNQAFFTYPRILGHELATIITGIGENDKGLHIGDNVVVMPYVSCKKCVACRNGKTNCCTDIQVLGVHTDGGMQEQITVPIDILIPAQQLSDEQMAVVEPLAIGAHAIRRALLQRGETIVVVGCGPIGIGIMKLAQLAGAKVVAVDVNRQRLEYAKTNFGVDHAVLADENAVARVSEITQGDLATAVFDATGNKGALETGIKYMSHGGRYVLVGLSKGDLTFPHPVIHSKETTLICSRNATLEDFEQVIDILKRGRFPTHSFITHTVGFKEMIANFDSWLDPKAGVIKAIVDF</sequence>
<feature type="domain" description="Alcohol dehydrogenase-like N-terminal" evidence="3">
    <location>
        <begin position="24"/>
        <end position="131"/>
    </location>
</feature>
<protein>
    <submittedName>
        <fullName evidence="4">Zinc-binding alcohol dehydrogenase family protein</fullName>
    </submittedName>
</protein>
<dbReference type="PANTHER" id="PTHR43401:SF3">
    <property type="entry name" value="L-GALACTONATE-5-DEHYDROGENASE"/>
    <property type="match status" value="1"/>
</dbReference>
<evidence type="ECO:0000259" key="2">
    <source>
        <dbReference type="Pfam" id="PF00107"/>
    </source>
</evidence>
<dbReference type="SUPFAM" id="SSF50129">
    <property type="entry name" value="GroES-like"/>
    <property type="match status" value="1"/>
</dbReference>
<feature type="domain" description="Alcohol dehydrogenase-like C-terminal" evidence="2">
    <location>
        <begin position="170"/>
        <end position="297"/>
    </location>
</feature>
<dbReference type="Gene3D" id="3.40.50.720">
    <property type="entry name" value="NAD(P)-binding Rossmann-like Domain"/>
    <property type="match status" value="1"/>
</dbReference>
<dbReference type="Proteomes" id="UP001200642">
    <property type="component" value="Unassembled WGS sequence"/>
</dbReference>
<evidence type="ECO:0000313" key="5">
    <source>
        <dbReference type="Proteomes" id="UP001200642"/>
    </source>
</evidence>
<evidence type="ECO:0000259" key="3">
    <source>
        <dbReference type="Pfam" id="PF08240"/>
    </source>
</evidence>
<dbReference type="RefSeq" id="WP_317901640.1">
    <property type="nucleotide sequence ID" value="NZ_JAIRBC010000008.1"/>
</dbReference>
<dbReference type="Pfam" id="PF08240">
    <property type="entry name" value="ADH_N"/>
    <property type="match status" value="1"/>
</dbReference>
<proteinExistence type="predicted"/>
<dbReference type="InterPro" id="IPR050129">
    <property type="entry name" value="Zn_alcohol_dh"/>
</dbReference>
<accession>A0AAE3EVM4</accession>
<dbReference type="Pfam" id="PF00107">
    <property type="entry name" value="ADH_zinc_N"/>
    <property type="match status" value="1"/>
</dbReference>
<evidence type="ECO:0000256" key="1">
    <source>
        <dbReference type="ARBA" id="ARBA00023002"/>
    </source>
</evidence>
<dbReference type="Gene3D" id="3.90.180.10">
    <property type="entry name" value="Medium-chain alcohol dehydrogenases, catalytic domain"/>
    <property type="match status" value="1"/>
</dbReference>
<name>A0AAE3EVM4_9FLAO</name>
<gene>
    <name evidence="4" type="ORF">K8352_07035</name>
</gene>
<dbReference type="InterPro" id="IPR013154">
    <property type="entry name" value="ADH-like_N"/>
</dbReference>
<dbReference type="GO" id="GO:0016491">
    <property type="term" value="F:oxidoreductase activity"/>
    <property type="evidence" value="ECO:0007669"/>
    <property type="project" value="UniProtKB-KW"/>
</dbReference>
<keyword evidence="5" id="KW-1185">Reference proteome</keyword>
<dbReference type="InterPro" id="IPR036291">
    <property type="entry name" value="NAD(P)-bd_dom_sf"/>
</dbReference>
<evidence type="ECO:0000313" key="4">
    <source>
        <dbReference type="EMBL" id="MCG2460496.1"/>
    </source>
</evidence>
<keyword evidence="1" id="KW-0560">Oxidoreductase</keyword>
<dbReference type="CDD" id="cd08261">
    <property type="entry name" value="Zn_ADH7"/>
    <property type="match status" value="1"/>
</dbReference>
<dbReference type="PANTHER" id="PTHR43401">
    <property type="entry name" value="L-THREONINE 3-DEHYDROGENASE"/>
    <property type="match status" value="1"/>
</dbReference>
<dbReference type="EMBL" id="JAIRBC010000008">
    <property type="protein sequence ID" value="MCG2460496.1"/>
    <property type="molecule type" value="Genomic_DNA"/>
</dbReference>